<proteinExistence type="predicted"/>
<dbReference type="EMBL" id="FTOU01000007">
    <property type="protein sequence ID" value="SIS88098.1"/>
    <property type="molecule type" value="Genomic_DNA"/>
</dbReference>
<organism evidence="1 2">
    <name type="scientific">Paracoccus saliphilus</name>
    <dbReference type="NCBI Taxonomy" id="405559"/>
    <lineage>
        <taxon>Bacteria</taxon>
        <taxon>Pseudomonadati</taxon>
        <taxon>Pseudomonadota</taxon>
        <taxon>Alphaproteobacteria</taxon>
        <taxon>Rhodobacterales</taxon>
        <taxon>Paracoccaceae</taxon>
        <taxon>Paracoccus</taxon>
    </lineage>
</organism>
<comment type="caution">
    <text evidence="1">The sequence shown here is derived from an EMBL/GenBank/DDBJ whole genome shotgun (WGS) entry which is preliminary data.</text>
</comment>
<evidence type="ECO:0000313" key="1">
    <source>
        <dbReference type="EMBL" id="SIS88098.1"/>
    </source>
</evidence>
<evidence type="ECO:0000313" key="2">
    <source>
        <dbReference type="Proteomes" id="UP000186216"/>
    </source>
</evidence>
<gene>
    <name evidence="1" type="ORF">SAMN05421772_107125</name>
</gene>
<sequence>MFNRSAPNEMPMSHLVFVWSQFVIMAAMHRLAPILVSLLMMPVLAAGQDITPRPEATINAFRPLPLHEIAESVSARYRGRIIAADIRPPHPFERQLGAELIYEIRLITPQNNLLNIRLDARTGRYMEIAGRGQIEARKQTEDKK</sequence>
<evidence type="ECO:0008006" key="3">
    <source>
        <dbReference type="Google" id="ProtNLM"/>
    </source>
</evidence>
<dbReference type="AlphaFoldDB" id="A0AA46A5W4"/>
<dbReference type="Proteomes" id="UP000186216">
    <property type="component" value="Unassembled WGS sequence"/>
</dbReference>
<accession>A0AA46A5W4</accession>
<protein>
    <recommendedName>
        <fullName evidence="3">Peptidase propeptide and YPEB domain-containing protein</fullName>
    </recommendedName>
</protein>
<reference evidence="1 2" key="1">
    <citation type="submission" date="2017-01" db="EMBL/GenBank/DDBJ databases">
        <authorList>
            <person name="Varghese N."/>
            <person name="Submissions S."/>
        </authorList>
    </citation>
    <scope>NUCLEOTIDE SEQUENCE [LARGE SCALE GENOMIC DNA]</scope>
    <source>
        <strain evidence="1 2">DSM 18447</strain>
    </source>
</reference>
<name>A0AA46A5W4_9RHOB</name>